<organism evidence="1">
    <name type="scientific">Desulfobacca acetoxidans</name>
    <dbReference type="NCBI Taxonomy" id="60893"/>
    <lineage>
        <taxon>Bacteria</taxon>
        <taxon>Pseudomonadati</taxon>
        <taxon>Thermodesulfobacteriota</taxon>
        <taxon>Desulfobaccia</taxon>
        <taxon>Desulfobaccales</taxon>
        <taxon>Desulfobaccaceae</taxon>
        <taxon>Desulfobacca</taxon>
    </lineage>
</organism>
<name>A0A7V4LDT3_9BACT</name>
<sequence>MQEIIIEFDESGEVRMEGKGFQGKACDEAMGAFEKALGVVADRSNKPEYFRAEVKGDARIKAR</sequence>
<dbReference type="EMBL" id="DSXI01000642">
    <property type="protein sequence ID" value="HGS06194.1"/>
    <property type="molecule type" value="Genomic_DNA"/>
</dbReference>
<dbReference type="Pfam" id="PF11211">
    <property type="entry name" value="DUF2997"/>
    <property type="match status" value="1"/>
</dbReference>
<evidence type="ECO:0000313" key="1">
    <source>
        <dbReference type="EMBL" id="HGS06194.1"/>
    </source>
</evidence>
<dbReference type="AlphaFoldDB" id="A0A7V4LDT3"/>
<protein>
    <submittedName>
        <fullName evidence="1">DUF2997 domain-containing protein</fullName>
    </submittedName>
</protein>
<proteinExistence type="predicted"/>
<reference evidence="1" key="1">
    <citation type="journal article" date="2020" name="mSystems">
        <title>Genome- and Community-Level Interaction Insights into Carbon Utilization and Element Cycling Functions of Hydrothermarchaeota in Hydrothermal Sediment.</title>
        <authorList>
            <person name="Zhou Z."/>
            <person name="Liu Y."/>
            <person name="Xu W."/>
            <person name="Pan J."/>
            <person name="Luo Z.H."/>
            <person name="Li M."/>
        </authorList>
    </citation>
    <scope>NUCLEOTIDE SEQUENCE [LARGE SCALE GENOMIC DNA]</scope>
    <source>
        <strain evidence="1">SpSt-548</strain>
    </source>
</reference>
<accession>A0A7V4LDT3</accession>
<dbReference type="InterPro" id="IPR021375">
    <property type="entry name" value="DUF2997"/>
</dbReference>
<comment type="caution">
    <text evidence="1">The sequence shown here is derived from an EMBL/GenBank/DDBJ whole genome shotgun (WGS) entry which is preliminary data.</text>
</comment>
<gene>
    <name evidence="1" type="ORF">ENT08_10780</name>
</gene>